<organism evidence="2 3">
    <name type="scientific">Portunus trituberculatus</name>
    <name type="common">Swimming crab</name>
    <name type="synonym">Neptunus trituberculatus</name>
    <dbReference type="NCBI Taxonomy" id="210409"/>
    <lineage>
        <taxon>Eukaryota</taxon>
        <taxon>Metazoa</taxon>
        <taxon>Ecdysozoa</taxon>
        <taxon>Arthropoda</taxon>
        <taxon>Crustacea</taxon>
        <taxon>Multicrustacea</taxon>
        <taxon>Malacostraca</taxon>
        <taxon>Eumalacostraca</taxon>
        <taxon>Eucarida</taxon>
        <taxon>Decapoda</taxon>
        <taxon>Pleocyemata</taxon>
        <taxon>Brachyura</taxon>
        <taxon>Eubrachyura</taxon>
        <taxon>Portunoidea</taxon>
        <taxon>Portunidae</taxon>
        <taxon>Portuninae</taxon>
        <taxon>Portunus</taxon>
    </lineage>
</organism>
<gene>
    <name evidence="2" type="ORF">E2C01_034976</name>
</gene>
<proteinExistence type="predicted"/>
<keyword evidence="3" id="KW-1185">Reference proteome</keyword>
<feature type="compositionally biased region" description="Basic residues" evidence="1">
    <location>
        <begin position="40"/>
        <end position="49"/>
    </location>
</feature>
<dbReference type="AlphaFoldDB" id="A0A5B7F7U3"/>
<accession>A0A5B7F7U3</accession>
<dbReference type="EMBL" id="VSRR010005037">
    <property type="protein sequence ID" value="MPC41386.1"/>
    <property type="molecule type" value="Genomic_DNA"/>
</dbReference>
<comment type="caution">
    <text evidence="2">The sequence shown here is derived from an EMBL/GenBank/DDBJ whole genome shotgun (WGS) entry which is preliminary data.</text>
</comment>
<evidence type="ECO:0000313" key="3">
    <source>
        <dbReference type="Proteomes" id="UP000324222"/>
    </source>
</evidence>
<evidence type="ECO:0000256" key="1">
    <source>
        <dbReference type="SAM" id="MobiDB-lite"/>
    </source>
</evidence>
<evidence type="ECO:0000313" key="2">
    <source>
        <dbReference type="EMBL" id="MPC41386.1"/>
    </source>
</evidence>
<dbReference type="Proteomes" id="UP000324222">
    <property type="component" value="Unassembled WGS sequence"/>
</dbReference>
<feature type="region of interest" description="Disordered" evidence="1">
    <location>
        <begin position="29"/>
        <end position="61"/>
    </location>
</feature>
<sequence>MHNYHAAGVCFEASFLRLTRLRQVLPSPYELRVPHPTPGHGKHGKRQRERKACGTAGEGIW</sequence>
<reference evidence="2 3" key="1">
    <citation type="submission" date="2019-05" db="EMBL/GenBank/DDBJ databases">
        <title>Another draft genome of Portunus trituberculatus and its Hox gene families provides insights of decapod evolution.</title>
        <authorList>
            <person name="Jeong J.-H."/>
            <person name="Song I."/>
            <person name="Kim S."/>
            <person name="Choi T."/>
            <person name="Kim D."/>
            <person name="Ryu S."/>
            <person name="Kim W."/>
        </authorList>
    </citation>
    <scope>NUCLEOTIDE SEQUENCE [LARGE SCALE GENOMIC DNA]</scope>
    <source>
        <tissue evidence="2">Muscle</tissue>
    </source>
</reference>
<name>A0A5B7F7U3_PORTR</name>
<protein>
    <submittedName>
        <fullName evidence="2">Uncharacterized protein</fullName>
    </submittedName>
</protein>